<dbReference type="Pfam" id="PF00098">
    <property type="entry name" value="zf-CCHC"/>
    <property type="match status" value="1"/>
</dbReference>
<organism evidence="2 3">
    <name type="scientific">Cymbomonas tetramitiformis</name>
    <dbReference type="NCBI Taxonomy" id="36881"/>
    <lineage>
        <taxon>Eukaryota</taxon>
        <taxon>Viridiplantae</taxon>
        <taxon>Chlorophyta</taxon>
        <taxon>Pyramimonadophyceae</taxon>
        <taxon>Pyramimonadales</taxon>
        <taxon>Pyramimonadaceae</taxon>
        <taxon>Cymbomonas</taxon>
    </lineage>
</organism>
<name>A0AAE0G901_9CHLO</name>
<evidence type="ECO:0000313" key="3">
    <source>
        <dbReference type="Proteomes" id="UP001190700"/>
    </source>
</evidence>
<gene>
    <name evidence="2" type="ORF">CYMTET_18084</name>
</gene>
<proteinExistence type="predicted"/>
<dbReference type="InterPro" id="IPR001878">
    <property type="entry name" value="Znf_CCHC"/>
</dbReference>
<dbReference type="EMBL" id="LGRX02008321">
    <property type="protein sequence ID" value="KAK3273688.1"/>
    <property type="molecule type" value="Genomic_DNA"/>
</dbReference>
<evidence type="ECO:0000313" key="2">
    <source>
        <dbReference type="EMBL" id="KAK3273688.1"/>
    </source>
</evidence>
<dbReference type="GO" id="GO:0003676">
    <property type="term" value="F:nucleic acid binding"/>
    <property type="evidence" value="ECO:0007669"/>
    <property type="project" value="InterPro"/>
</dbReference>
<reference evidence="2 3" key="1">
    <citation type="journal article" date="2015" name="Genome Biol. Evol.">
        <title>Comparative Genomics of a Bacterivorous Green Alga Reveals Evolutionary Causalities and Consequences of Phago-Mixotrophic Mode of Nutrition.</title>
        <authorList>
            <person name="Burns J.A."/>
            <person name="Paasch A."/>
            <person name="Narechania A."/>
            <person name="Kim E."/>
        </authorList>
    </citation>
    <scope>NUCLEOTIDE SEQUENCE [LARGE SCALE GENOMIC DNA]</scope>
    <source>
        <strain evidence="2 3">PLY_AMNH</strain>
    </source>
</reference>
<evidence type="ECO:0000259" key="1">
    <source>
        <dbReference type="SMART" id="SM00343"/>
    </source>
</evidence>
<dbReference type="Proteomes" id="UP001190700">
    <property type="component" value="Unassembled WGS sequence"/>
</dbReference>
<accession>A0AAE0G901</accession>
<dbReference type="AlphaFoldDB" id="A0AAE0G901"/>
<sequence>MRSRKLTGRISNKTAMAFHHELMEAFELLEILHEHGVTGPVSRASLPGIYLSGLTPDLHPKVHKELAGKVDFYQASGPVGWEDVLLRRYASQATLEERKDPTSSAAREISPLPLAIVAELLVLAEADPNQCQLCAVQGAADVEGRQMPGASVYTGCRKCKSKDHLARDCTQQHNPQQKAGWVKCIWEDAIEVLQNSNAGDGVITAMWEQAKDAREQDFVQGGDARTSASPARAV</sequence>
<comment type="caution">
    <text evidence="2">The sequence shown here is derived from an EMBL/GenBank/DDBJ whole genome shotgun (WGS) entry which is preliminary data.</text>
</comment>
<protein>
    <recommendedName>
        <fullName evidence="1">CCHC-type domain-containing protein</fullName>
    </recommendedName>
</protein>
<dbReference type="SMART" id="SM00343">
    <property type="entry name" value="ZnF_C2HC"/>
    <property type="match status" value="1"/>
</dbReference>
<feature type="domain" description="CCHC-type" evidence="1">
    <location>
        <begin position="155"/>
        <end position="171"/>
    </location>
</feature>
<dbReference type="GO" id="GO:0008270">
    <property type="term" value="F:zinc ion binding"/>
    <property type="evidence" value="ECO:0007669"/>
    <property type="project" value="InterPro"/>
</dbReference>
<keyword evidence="3" id="KW-1185">Reference proteome</keyword>